<dbReference type="PROSITE" id="PS51374">
    <property type="entry name" value="NDPK_LIKE"/>
    <property type="match status" value="1"/>
</dbReference>
<dbReference type="PANTHER" id="PTHR43109">
    <property type="entry name" value="NUCLEOSIDE DIPHOSPHATE KINASE 7"/>
    <property type="match status" value="1"/>
</dbReference>
<comment type="caution">
    <text evidence="6">Lacks conserved residue(s) required for the propagation of feature annotation.</text>
</comment>
<dbReference type="EMBL" id="JAGTXO010000043">
    <property type="protein sequence ID" value="KAG8459210.1"/>
    <property type="molecule type" value="Genomic_DNA"/>
</dbReference>
<keyword evidence="10" id="KW-1185">Reference proteome</keyword>
<dbReference type="SMART" id="SM00562">
    <property type="entry name" value="NDK"/>
    <property type="match status" value="1"/>
</dbReference>
<proteinExistence type="inferred from homology"/>
<feature type="domain" description="DM10" evidence="8">
    <location>
        <begin position="3"/>
        <end position="90"/>
    </location>
</feature>
<dbReference type="PRINTS" id="PR01243">
    <property type="entry name" value="NUCDPKINASE"/>
</dbReference>
<dbReference type="PANTHER" id="PTHR43109:SF2">
    <property type="entry name" value="NUCLEOSIDE DIPHOSPHATE KINASE 7"/>
    <property type="match status" value="1"/>
</dbReference>
<keyword evidence="5" id="KW-0966">Cell projection</keyword>
<gene>
    <name evidence="9" type="ORF">KFE25_005721</name>
</gene>
<dbReference type="Gene3D" id="2.30.29.170">
    <property type="match status" value="1"/>
</dbReference>
<evidence type="ECO:0000256" key="4">
    <source>
        <dbReference type="ARBA" id="ARBA00023212"/>
    </source>
</evidence>
<evidence type="ECO:0000256" key="5">
    <source>
        <dbReference type="ARBA" id="ARBA00023273"/>
    </source>
</evidence>
<protein>
    <recommendedName>
        <fullName evidence="8">DM10 domain-containing protein</fullName>
    </recommendedName>
</protein>
<dbReference type="GO" id="GO:0006228">
    <property type="term" value="P:UTP biosynthetic process"/>
    <property type="evidence" value="ECO:0007669"/>
    <property type="project" value="InterPro"/>
</dbReference>
<evidence type="ECO:0000313" key="9">
    <source>
        <dbReference type="EMBL" id="KAG8459210.1"/>
    </source>
</evidence>
<evidence type="ECO:0000256" key="3">
    <source>
        <dbReference type="ARBA" id="ARBA00022490"/>
    </source>
</evidence>
<evidence type="ECO:0000256" key="7">
    <source>
        <dbReference type="RuleBase" id="RU004011"/>
    </source>
</evidence>
<dbReference type="SMART" id="SM00676">
    <property type="entry name" value="DM10"/>
    <property type="match status" value="1"/>
</dbReference>
<dbReference type="GO" id="GO:0004550">
    <property type="term" value="F:nucleoside diphosphate kinase activity"/>
    <property type="evidence" value="ECO:0007669"/>
    <property type="project" value="InterPro"/>
</dbReference>
<dbReference type="Pfam" id="PF00334">
    <property type="entry name" value="NDK"/>
    <property type="match status" value="1"/>
</dbReference>
<dbReference type="SUPFAM" id="SSF54919">
    <property type="entry name" value="Nucleoside diphosphate kinase, NDK"/>
    <property type="match status" value="1"/>
</dbReference>
<evidence type="ECO:0000313" key="10">
    <source>
        <dbReference type="Proteomes" id="UP000751190"/>
    </source>
</evidence>
<dbReference type="InterPro" id="IPR006602">
    <property type="entry name" value="DM10_dom"/>
</dbReference>
<organism evidence="9 10">
    <name type="scientific">Diacronema lutheri</name>
    <name type="common">Unicellular marine alga</name>
    <name type="synonym">Monochrysis lutheri</name>
    <dbReference type="NCBI Taxonomy" id="2081491"/>
    <lineage>
        <taxon>Eukaryota</taxon>
        <taxon>Haptista</taxon>
        <taxon>Haptophyta</taxon>
        <taxon>Pavlovophyceae</taxon>
        <taxon>Pavlovales</taxon>
        <taxon>Pavlovaceae</taxon>
        <taxon>Diacronema</taxon>
    </lineage>
</organism>
<dbReference type="Pfam" id="PF25364">
    <property type="entry name" value="PH_NDK7_N"/>
    <property type="match status" value="1"/>
</dbReference>
<dbReference type="PROSITE" id="PS51336">
    <property type="entry name" value="DM10"/>
    <property type="match status" value="1"/>
</dbReference>
<dbReference type="Gene3D" id="3.30.70.141">
    <property type="entry name" value="Nucleoside diphosphate kinase-like domain"/>
    <property type="match status" value="1"/>
</dbReference>
<keyword evidence="4" id="KW-0206">Cytoskeleton</keyword>
<keyword evidence="3" id="KW-0963">Cytoplasm</keyword>
<dbReference type="GO" id="GO:0005879">
    <property type="term" value="C:axonemal microtubule"/>
    <property type="evidence" value="ECO:0007669"/>
    <property type="project" value="TreeGrafter"/>
</dbReference>
<dbReference type="OrthoDB" id="270127at2759"/>
<dbReference type="AlphaFoldDB" id="A0A8J5X9V2"/>
<dbReference type="Proteomes" id="UP000751190">
    <property type="component" value="Unassembled WGS sequence"/>
</dbReference>
<evidence type="ECO:0000256" key="6">
    <source>
        <dbReference type="PROSITE-ProRule" id="PRU00706"/>
    </source>
</evidence>
<dbReference type="InterPro" id="IPR036850">
    <property type="entry name" value="NDK-like_dom_sf"/>
</dbReference>
<evidence type="ECO:0000256" key="1">
    <source>
        <dbReference type="ARBA" id="ARBA00004138"/>
    </source>
</evidence>
<accession>A0A8J5X9V2</accession>
<dbReference type="OMA" id="VCMCLEI"/>
<sequence>MSIEQRYTFFTQWYDSTAALTRVYQLVYYTDHTIEIFDMKNRRTFLKRMKHPEIALRDLFVGNTVTIHARQLKVTEYGDSFTAGRFAESSETSVALLKPAALGELPALLKTFAHSGLIVAQVRMCEIPAACPGYTPSHAGYAVALLLKAADAVHTVGQIAGASRGALTSSASVDEALAAADMLFGERKPAVTPPVCQDSTLLLVRPHALKAGLLGHVLDHVMSGGFVLRTLSTFTISLPNAEEFLEVYKGVIPEYREYVDELTSGVCFAAEVTYAPAPAESVPRLRELAGASDPEVARLLHKQSIRALYSTSKVKNCVHCTDLPEDGPLEVKYWFSILG</sequence>
<dbReference type="GO" id="GO:0006183">
    <property type="term" value="P:GTP biosynthetic process"/>
    <property type="evidence" value="ECO:0007669"/>
    <property type="project" value="InterPro"/>
</dbReference>
<dbReference type="GO" id="GO:0006241">
    <property type="term" value="P:CTP biosynthetic process"/>
    <property type="evidence" value="ECO:0007669"/>
    <property type="project" value="InterPro"/>
</dbReference>
<dbReference type="CDD" id="cd04412">
    <property type="entry name" value="NDPk7B"/>
    <property type="match status" value="1"/>
</dbReference>
<name>A0A8J5X9V2_DIALT</name>
<evidence type="ECO:0000259" key="8">
    <source>
        <dbReference type="PROSITE" id="PS51336"/>
    </source>
</evidence>
<comment type="similarity">
    <text evidence="6 7">Belongs to the NDK family.</text>
</comment>
<dbReference type="InterPro" id="IPR001564">
    <property type="entry name" value="Nucleoside_diP_kinase"/>
</dbReference>
<comment type="subcellular location">
    <subcellularLocation>
        <location evidence="1">Cell projection</location>
        <location evidence="1">Cilium</location>
    </subcellularLocation>
    <subcellularLocation>
        <location evidence="2">Cytoplasm</location>
        <location evidence="2">Cytoskeleton</location>
    </subcellularLocation>
</comment>
<evidence type="ECO:0000256" key="2">
    <source>
        <dbReference type="ARBA" id="ARBA00004245"/>
    </source>
</evidence>
<dbReference type="InterPro" id="IPR034907">
    <property type="entry name" value="NDK-like_dom"/>
</dbReference>
<dbReference type="InterPro" id="IPR057579">
    <property type="entry name" value="DM10_NDK7"/>
</dbReference>
<reference evidence="9" key="1">
    <citation type="submission" date="2021-05" db="EMBL/GenBank/DDBJ databases">
        <title>The genome of the haptophyte Pavlova lutheri (Diacronema luteri, Pavlovales) - a model for lipid biosynthesis in eukaryotic algae.</title>
        <authorList>
            <person name="Hulatt C.J."/>
            <person name="Posewitz M.C."/>
        </authorList>
    </citation>
    <scope>NUCLEOTIDE SEQUENCE</scope>
    <source>
        <strain evidence="9">NIVA-4/92</strain>
    </source>
</reference>
<dbReference type="InterPro" id="IPR037993">
    <property type="entry name" value="NDPk7B"/>
</dbReference>
<comment type="caution">
    <text evidence="9">The sequence shown here is derived from an EMBL/GenBank/DDBJ whole genome shotgun (WGS) entry which is preliminary data.</text>
</comment>